<dbReference type="AlphaFoldDB" id="A0AAQ3K5Q7"/>
<dbReference type="EMBL" id="CP136892">
    <property type="protein sequence ID" value="WOL01490.1"/>
    <property type="molecule type" value="Genomic_DNA"/>
</dbReference>
<sequence length="105" mass="12430">MVKTSYGFHCTKRNMGIGTHGRKKKGAKARTIYNSMKEVRERMRKCIGDGKDIELWWDPWLSEIPLNIWPTYINNSELIKYEKVNELVNGSDWNWITVDKCFEQC</sequence>
<gene>
    <name evidence="1" type="ORF">Cni_G10206</name>
</gene>
<protein>
    <submittedName>
        <fullName evidence="1">Uncharacterized protein</fullName>
    </submittedName>
</protein>
<dbReference type="Proteomes" id="UP001327560">
    <property type="component" value="Chromosome 3"/>
</dbReference>
<evidence type="ECO:0000313" key="1">
    <source>
        <dbReference type="EMBL" id="WOL01490.1"/>
    </source>
</evidence>
<proteinExistence type="predicted"/>
<accession>A0AAQ3K5Q7</accession>
<evidence type="ECO:0000313" key="2">
    <source>
        <dbReference type="Proteomes" id="UP001327560"/>
    </source>
</evidence>
<keyword evidence="2" id="KW-1185">Reference proteome</keyword>
<organism evidence="1 2">
    <name type="scientific">Canna indica</name>
    <name type="common">Indian-shot</name>
    <dbReference type="NCBI Taxonomy" id="4628"/>
    <lineage>
        <taxon>Eukaryota</taxon>
        <taxon>Viridiplantae</taxon>
        <taxon>Streptophyta</taxon>
        <taxon>Embryophyta</taxon>
        <taxon>Tracheophyta</taxon>
        <taxon>Spermatophyta</taxon>
        <taxon>Magnoliopsida</taxon>
        <taxon>Liliopsida</taxon>
        <taxon>Zingiberales</taxon>
        <taxon>Cannaceae</taxon>
        <taxon>Canna</taxon>
    </lineage>
</organism>
<name>A0AAQ3K5Q7_9LILI</name>
<reference evidence="1 2" key="1">
    <citation type="submission" date="2023-10" db="EMBL/GenBank/DDBJ databases">
        <title>Chromosome-scale genome assembly provides insights into flower coloration mechanisms of Canna indica.</title>
        <authorList>
            <person name="Li C."/>
        </authorList>
    </citation>
    <scope>NUCLEOTIDE SEQUENCE [LARGE SCALE GENOMIC DNA]</scope>
    <source>
        <tissue evidence="1">Flower</tissue>
    </source>
</reference>